<keyword evidence="3" id="KW-0862">Zinc</keyword>
<dbReference type="Proteomes" id="UP000184139">
    <property type="component" value="Unassembled WGS sequence"/>
</dbReference>
<protein>
    <submittedName>
        <fullName evidence="6">Formylmethanofuran dehydrogenase subunit E</fullName>
    </submittedName>
</protein>
<dbReference type="PANTHER" id="PTHR39418:SF1">
    <property type="entry name" value="DEHYDROGENASE"/>
    <property type="match status" value="1"/>
</dbReference>
<dbReference type="InterPro" id="IPR000962">
    <property type="entry name" value="Znf_DskA_TraR"/>
</dbReference>
<keyword evidence="2" id="KW-0863">Zinc-finger</keyword>
<dbReference type="GO" id="GO:0008270">
    <property type="term" value="F:zinc ion binding"/>
    <property type="evidence" value="ECO:0007669"/>
    <property type="project" value="UniProtKB-KW"/>
</dbReference>
<keyword evidence="7" id="KW-1185">Reference proteome</keyword>
<dbReference type="Pfam" id="PF02663">
    <property type="entry name" value="FmdE"/>
    <property type="match status" value="1"/>
</dbReference>
<organism evidence="6 7">
    <name type="scientific">Desulfofustis glycolicus DSM 9705</name>
    <dbReference type="NCBI Taxonomy" id="1121409"/>
    <lineage>
        <taxon>Bacteria</taxon>
        <taxon>Pseudomonadati</taxon>
        <taxon>Thermodesulfobacteriota</taxon>
        <taxon>Desulfobulbia</taxon>
        <taxon>Desulfobulbales</taxon>
        <taxon>Desulfocapsaceae</taxon>
        <taxon>Desulfofustis</taxon>
    </lineage>
</organism>
<evidence type="ECO:0000259" key="5">
    <source>
        <dbReference type="Pfam" id="PF02663"/>
    </source>
</evidence>
<reference evidence="6 7" key="1">
    <citation type="submission" date="2016-11" db="EMBL/GenBank/DDBJ databases">
        <authorList>
            <person name="Jaros S."/>
            <person name="Januszkiewicz K."/>
            <person name="Wedrychowicz H."/>
        </authorList>
    </citation>
    <scope>NUCLEOTIDE SEQUENCE [LARGE SCALE GENOMIC DNA]</scope>
    <source>
        <strain evidence="6 7">DSM 9705</strain>
    </source>
</reference>
<feature type="domain" description="Formylmethanofuran dehydrogenase subunit E" evidence="5">
    <location>
        <begin position="29"/>
        <end position="120"/>
    </location>
</feature>
<dbReference type="OrthoDB" id="9804309at2"/>
<dbReference type="Pfam" id="PF01258">
    <property type="entry name" value="zf-dskA_traR"/>
    <property type="match status" value="1"/>
</dbReference>
<dbReference type="InterPro" id="IPR053194">
    <property type="entry name" value="tRNA_methyltr_O"/>
</dbReference>
<sequence length="194" mass="21225">MSSDTACSESQEKGTALFDAATWQECVKFHGHSCPGLAIGYRAALAARNRLNVSFSADEEIVCVTENDACGVDAVQVLTGCSIGKGNLIYRGTGKMAFSFFDRKNGTSIRILFHKPMGQGETRDREQVQQDILLGPEEELFSFSTPSFTPPSGARLFTSVVCEDCGEAAPEHKVRLHQGKRVCLDCFPDYSRGW</sequence>
<name>A0A1M5X0L6_9BACT</name>
<evidence type="ECO:0000313" key="6">
    <source>
        <dbReference type="EMBL" id="SHH93387.1"/>
    </source>
</evidence>
<dbReference type="EMBL" id="FQXS01000016">
    <property type="protein sequence ID" value="SHH93387.1"/>
    <property type="molecule type" value="Genomic_DNA"/>
</dbReference>
<evidence type="ECO:0000259" key="4">
    <source>
        <dbReference type="Pfam" id="PF01258"/>
    </source>
</evidence>
<proteinExistence type="predicted"/>
<dbReference type="InterPro" id="IPR026328">
    <property type="entry name" value="FmdE"/>
</dbReference>
<keyword evidence="1" id="KW-0479">Metal-binding</keyword>
<dbReference type="Gene3D" id="3.30.1330.130">
    <property type="match status" value="1"/>
</dbReference>
<dbReference type="PIRSF" id="PIRSF006578">
    <property type="entry name" value="FwdE"/>
    <property type="match status" value="1"/>
</dbReference>
<gene>
    <name evidence="6" type="ORF">SAMN02745124_02656</name>
</gene>
<feature type="domain" description="Zinc finger DksA/TraR C4-type" evidence="4">
    <location>
        <begin position="159"/>
        <end position="191"/>
    </location>
</feature>
<dbReference type="RefSeq" id="WP_084540657.1">
    <property type="nucleotide sequence ID" value="NZ_FQXS01000016.1"/>
</dbReference>
<dbReference type="InterPro" id="IPR003814">
    <property type="entry name" value="FmdEsu_dom"/>
</dbReference>
<dbReference type="STRING" id="1121409.SAMN02745124_02656"/>
<dbReference type="AlphaFoldDB" id="A0A1M5X0L6"/>
<dbReference type="SUPFAM" id="SSF143555">
    <property type="entry name" value="FwdE-like"/>
    <property type="match status" value="1"/>
</dbReference>
<accession>A0A1M5X0L6</accession>
<evidence type="ECO:0000256" key="3">
    <source>
        <dbReference type="ARBA" id="ARBA00022833"/>
    </source>
</evidence>
<evidence type="ECO:0000256" key="1">
    <source>
        <dbReference type="ARBA" id="ARBA00022723"/>
    </source>
</evidence>
<evidence type="ECO:0000313" key="7">
    <source>
        <dbReference type="Proteomes" id="UP000184139"/>
    </source>
</evidence>
<evidence type="ECO:0000256" key="2">
    <source>
        <dbReference type="ARBA" id="ARBA00022771"/>
    </source>
</evidence>
<dbReference type="PANTHER" id="PTHR39418">
    <property type="entry name" value="DEHYDROGENASE-RELATED"/>
    <property type="match status" value="1"/>
</dbReference>